<dbReference type="AlphaFoldDB" id="A0A0F0K8M9"/>
<feature type="region of interest" description="Disordered" evidence="4">
    <location>
        <begin position="38"/>
        <end position="63"/>
    </location>
</feature>
<comment type="caution">
    <text evidence="6">The sequence shown here is derived from an EMBL/GenBank/DDBJ whole genome shotgun (WGS) entry which is preliminary data.</text>
</comment>
<keyword evidence="3" id="KW-0326">Glycosidase</keyword>
<evidence type="ECO:0000256" key="3">
    <source>
        <dbReference type="ARBA" id="ARBA00023295"/>
    </source>
</evidence>
<dbReference type="PROSITE" id="PS00775">
    <property type="entry name" value="GLYCOSYL_HYDROL_F3"/>
    <property type="match status" value="1"/>
</dbReference>
<sequence length="401" mass="40822">MQGRSDMAGEPRRGRRIVAAGAIVGALLLVASCASPGSAPGSASPSAQRTASPTPAATAVPSVDERARRIVDRMDVAQQAAAVVMGNTAGTDPATLHALMTGGFGGFILMGGNVPPTPNGLRAVTSALTVDPQLPPLIATDEEGGDVVRLPWDTEPGADVLKSEPASAAGTAFAARGTLLAQAGVSVNFGVVADVAEGPDSFMYDRSFGTDPASAAERVDAAVRGEAPSVLSTLKHFPGHGAVEGDSHHAVPATGMDLETWRAQVAPPFLAGIRAGAPLVMMGHLAYTAVDAQPASLSPRWHRILRDDLGFHGVIVTDDLDMLVDSGDPAYADEVADAVRSIAAGSDLVLALDGAGPDTARRIADGVTAAVHGGGLPKERLAEAASHTVALRLQIADQHPR</sequence>
<accession>A0A0F0K8M9</accession>
<evidence type="ECO:0000256" key="4">
    <source>
        <dbReference type="SAM" id="MobiDB-lite"/>
    </source>
</evidence>
<dbReference type="PROSITE" id="PS51257">
    <property type="entry name" value="PROKAR_LIPOPROTEIN"/>
    <property type="match status" value="1"/>
</dbReference>
<dbReference type="InterPro" id="IPR050226">
    <property type="entry name" value="NagZ_Beta-hexosaminidase"/>
</dbReference>
<keyword evidence="7" id="KW-1185">Reference proteome</keyword>
<dbReference type="InterPro" id="IPR036962">
    <property type="entry name" value="Glyco_hydro_3_N_sf"/>
</dbReference>
<evidence type="ECO:0000313" key="7">
    <source>
        <dbReference type="Proteomes" id="UP000033448"/>
    </source>
</evidence>
<dbReference type="PANTHER" id="PTHR30480:SF14">
    <property type="entry name" value="HYDROLASE, PUTATIVE (AFU_ORTHOLOGUE AFUA_4G13770)-RELATED"/>
    <property type="match status" value="1"/>
</dbReference>
<evidence type="ECO:0000256" key="2">
    <source>
        <dbReference type="ARBA" id="ARBA00022801"/>
    </source>
</evidence>
<keyword evidence="6" id="KW-0449">Lipoprotein</keyword>
<dbReference type="InterPro" id="IPR017853">
    <property type="entry name" value="GH"/>
</dbReference>
<reference evidence="6 7" key="1">
    <citation type="submission" date="2015-02" db="EMBL/GenBank/DDBJ databases">
        <title>Draft genome sequences of ten Microbacterium spp. with emphasis on heavy metal contaminated environments.</title>
        <authorList>
            <person name="Corretto E."/>
        </authorList>
    </citation>
    <scope>NUCLEOTIDE SEQUENCE [LARGE SCALE GENOMIC DNA]</scope>
    <source>
        <strain evidence="6 7">DSM 23848</strain>
    </source>
</reference>
<name>A0A0F0K8M9_9MICO</name>
<proteinExistence type="inferred from homology"/>
<evidence type="ECO:0000256" key="1">
    <source>
        <dbReference type="ARBA" id="ARBA00005336"/>
    </source>
</evidence>
<dbReference type="SUPFAM" id="SSF51445">
    <property type="entry name" value="(Trans)glycosidases"/>
    <property type="match status" value="1"/>
</dbReference>
<dbReference type="PANTHER" id="PTHR30480">
    <property type="entry name" value="BETA-HEXOSAMINIDASE-RELATED"/>
    <property type="match status" value="1"/>
</dbReference>
<organism evidence="6 7">
    <name type="scientific">Microbacterium azadirachtae</name>
    <dbReference type="NCBI Taxonomy" id="582680"/>
    <lineage>
        <taxon>Bacteria</taxon>
        <taxon>Bacillati</taxon>
        <taxon>Actinomycetota</taxon>
        <taxon>Actinomycetes</taxon>
        <taxon>Micrococcales</taxon>
        <taxon>Microbacteriaceae</taxon>
        <taxon>Microbacterium</taxon>
    </lineage>
</organism>
<dbReference type="Proteomes" id="UP000033448">
    <property type="component" value="Unassembled WGS sequence"/>
</dbReference>
<feature type="domain" description="Glycoside hydrolase family 3 N-terminal" evidence="5">
    <location>
        <begin position="98"/>
        <end position="388"/>
    </location>
</feature>
<keyword evidence="2" id="KW-0378">Hydrolase</keyword>
<comment type="similarity">
    <text evidence="1">Belongs to the glycosyl hydrolase 3 family.</text>
</comment>
<dbReference type="Pfam" id="PF00933">
    <property type="entry name" value="Glyco_hydro_3"/>
    <property type="match status" value="1"/>
</dbReference>
<dbReference type="GO" id="GO:0004553">
    <property type="term" value="F:hydrolase activity, hydrolyzing O-glycosyl compounds"/>
    <property type="evidence" value="ECO:0007669"/>
    <property type="project" value="InterPro"/>
</dbReference>
<protein>
    <submittedName>
        <fullName evidence="6">Putative lipoprotein YbbD</fullName>
    </submittedName>
</protein>
<dbReference type="PATRIC" id="fig|582680.7.peg.3669"/>
<dbReference type="GO" id="GO:0005975">
    <property type="term" value="P:carbohydrate metabolic process"/>
    <property type="evidence" value="ECO:0007669"/>
    <property type="project" value="InterPro"/>
</dbReference>
<feature type="compositionally biased region" description="Low complexity" evidence="4">
    <location>
        <begin position="38"/>
        <end position="62"/>
    </location>
</feature>
<dbReference type="Gene3D" id="3.20.20.300">
    <property type="entry name" value="Glycoside hydrolase, family 3, N-terminal domain"/>
    <property type="match status" value="1"/>
</dbReference>
<dbReference type="EMBL" id="JYIT01000086">
    <property type="protein sequence ID" value="KJL17367.1"/>
    <property type="molecule type" value="Genomic_DNA"/>
</dbReference>
<dbReference type="GO" id="GO:0009254">
    <property type="term" value="P:peptidoglycan turnover"/>
    <property type="evidence" value="ECO:0007669"/>
    <property type="project" value="TreeGrafter"/>
</dbReference>
<dbReference type="RefSeq" id="WP_248700522.1">
    <property type="nucleotide sequence ID" value="NZ_JYIT01000086.1"/>
</dbReference>
<evidence type="ECO:0000259" key="5">
    <source>
        <dbReference type="Pfam" id="PF00933"/>
    </source>
</evidence>
<evidence type="ECO:0000313" key="6">
    <source>
        <dbReference type="EMBL" id="KJL17367.1"/>
    </source>
</evidence>
<dbReference type="InterPro" id="IPR019800">
    <property type="entry name" value="Glyco_hydro_3_AS"/>
</dbReference>
<gene>
    <name evidence="6" type="primary">ybbD</name>
    <name evidence="6" type="ORF">RL72_03611</name>
</gene>
<dbReference type="InterPro" id="IPR001764">
    <property type="entry name" value="Glyco_hydro_3_N"/>
</dbReference>